<evidence type="ECO:0000256" key="11">
    <source>
        <dbReference type="ARBA" id="ARBA00047445"/>
    </source>
</evidence>
<comment type="similarity">
    <text evidence="3 12">Belongs to the NadC/ModD family.</text>
</comment>
<dbReference type="EMBL" id="KQ257468">
    <property type="protein sequence ID" value="KNC96473.1"/>
    <property type="molecule type" value="Genomic_DNA"/>
</dbReference>
<evidence type="ECO:0000313" key="15">
    <source>
        <dbReference type="EMBL" id="KNC96473.1"/>
    </source>
</evidence>
<organism evidence="15 16">
    <name type="scientific">Spizellomyces punctatus (strain DAOM BR117)</name>
    <dbReference type="NCBI Taxonomy" id="645134"/>
    <lineage>
        <taxon>Eukaryota</taxon>
        <taxon>Fungi</taxon>
        <taxon>Fungi incertae sedis</taxon>
        <taxon>Chytridiomycota</taxon>
        <taxon>Chytridiomycota incertae sedis</taxon>
        <taxon>Chytridiomycetes</taxon>
        <taxon>Spizellomycetales</taxon>
        <taxon>Spizellomycetaceae</taxon>
        <taxon>Spizellomyces</taxon>
    </lineage>
</organism>
<keyword evidence="16" id="KW-1185">Reference proteome</keyword>
<evidence type="ECO:0000259" key="13">
    <source>
        <dbReference type="Pfam" id="PF01729"/>
    </source>
</evidence>
<dbReference type="InterPro" id="IPR027277">
    <property type="entry name" value="NadC/ModD"/>
</dbReference>
<evidence type="ECO:0000256" key="4">
    <source>
        <dbReference type="ARBA" id="ARBA00011218"/>
    </source>
</evidence>
<feature type="domain" description="Quinolinate phosphoribosyl transferase N-terminal" evidence="14">
    <location>
        <begin position="43"/>
        <end position="119"/>
    </location>
</feature>
<comment type="catalytic activity">
    <reaction evidence="11 12">
        <text>nicotinate beta-D-ribonucleotide + CO2 + diphosphate = quinolinate + 5-phospho-alpha-D-ribose 1-diphosphate + 2 H(+)</text>
        <dbReference type="Rhea" id="RHEA:12733"/>
        <dbReference type="ChEBI" id="CHEBI:15378"/>
        <dbReference type="ChEBI" id="CHEBI:16526"/>
        <dbReference type="ChEBI" id="CHEBI:29959"/>
        <dbReference type="ChEBI" id="CHEBI:33019"/>
        <dbReference type="ChEBI" id="CHEBI:57502"/>
        <dbReference type="ChEBI" id="CHEBI:58017"/>
        <dbReference type="EC" id="2.4.2.19"/>
    </reaction>
</comment>
<reference evidence="15 16" key="1">
    <citation type="submission" date="2009-08" db="EMBL/GenBank/DDBJ databases">
        <title>The Genome Sequence of Spizellomyces punctatus strain DAOM BR117.</title>
        <authorList>
            <consortium name="The Broad Institute Genome Sequencing Platform"/>
            <person name="Russ C."/>
            <person name="Cuomo C."/>
            <person name="Shea T."/>
            <person name="Young S.K."/>
            <person name="Zeng Q."/>
            <person name="Koehrsen M."/>
            <person name="Haas B."/>
            <person name="Borodovsky M."/>
            <person name="Guigo R."/>
            <person name="Alvarado L."/>
            <person name="Berlin A."/>
            <person name="Bochicchio J."/>
            <person name="Borenstein D."/>
            <person name="Chapman S."/>
            <person name="Chen Z."/>
            <person name="Engels R."/>
            <person name="Freedman E."/>
            <person name="Gellesch M."/>
            <person name="Goldberg J."/>
            <person name="Griggs A."/>
            <person name="Gujja S."/>
            <person name="Heiman D."/>
            <person name="Hepburn T."/>
            <person name="Howarth C."/>
            <person name="Jen D."/>
            <person name="Larson L."/>
            <person name="Lewis B."/>
            <person name="Mehta T."/>
            <person name="Park D."/>
            <person name="Pearson M."/>
            <person name="Roberts A."/>
            <person name="Saif S."/>
            <person name="Shenoy N."/>
            <person name="Sisk P."/>
            <person name="Stolte C."/>
            <person name="Sykes S."/>
            <person name="Thomson T."/>
            <person name="Walk T."/>
            <person name="White J."/>
            <person name="Yandava C."/>
            <person name="Burger G."/>
            <person name="Gray M.W."/>
            <person name="Holland P.W.H."/>
            <person name="King N."/>
            <person name="Lang F.B.F."/>
            <person name="Roger A.J."/>
            <person name="Ruiz-Trillo I."/>
            <person name="Lander E."/>
            <person name="Nusbaum C."/>
        </authorList>
    </citation>
    <scope>NUCLEOTIDE SEQUENCE [LARGE SCALE GENOMIC DNA]</scope>
    <source>
        <strain evidence="15 16">DAOM BR117</strain>
    </source>
</reference>
<dbReference type="InterPro" id="IPR013785">
    <property type="entry name" value="Aldolase_TIM"/>
</dbReference>
<dbReference type="STRING" id="645134.A0A0L0H6W7"/>
<dbReference type="Pfam" id="PF02749">
    <property type="entry name" value="QRPTase_N"/>
    <property type="match status" value="1"/>
</dbReference>
<dbReference type="Proteomes" id="UP000053201">
    <property type="component" value="Unassembled WGS sequence"/>
</dbReference>
<dbReference type="OrthoDB" id="10067394at2759"/>
<sequence length="300" mass="33001">MSQPSTYGDLSHLLPTNWKKTVSSWLDEDTPSFDYGGFVVGETDQVAILYGKAPGVLAGVPFFDEVFRQVDCRVEWFLKEGEFFSPGENGRKEVAKVHGHARNLLLGERPALNMLARASGIATRARRLRELKDKHNWKGVIAGTRKTTPGFRIVEKYAMLVGGVDTHRVDLSSMIMLKDNHVWATGSITNAVRAARSTGGFALKIEVECRTEAEADEAIEAGADIIMLDNFDGNGLISTAKKLKDRYAGKRMFLIEGSGGLTEENVSSYFGEGVDVLSFGSLSQSVPHIDFSLKVQPRQK</sequence>
<dbReference type="NCBIfam" id="TIGR00078">
    <property type="entry name" value="nadC"/>
    <property type="match status" value="1"/>
</dbReference>
<dbReference type="InterPro" id="IPR002638">
    <property type="entry name" value="Quinolinate_PRibosylTrfase_C"/>
</dbReference>
<comment type="subunit">
    <text evidence="4 12">Hexamer formed by 3 homodimers.</text>
</comment>
<dbReference type="InterPro" id="IPR037128">
    <property type="entry name" value="Quinolinate_PRibosylTase_N_sf"/>
</dbReference>
<name>A0A0L0H6W7_SPIPD</name>
<dbReference type="InParanoid" id="A0A0L0H6W7"/>
<dbReference type="PANTHER" id="PTHR32179">
    <property type="entry name" value="NICOTINATE-NUCLEOTIDE PYROPHOSPHORYLASE [CARBOXYLATING]"/>
    <property type="match status" value="1"/>
</dbReference>
<dbReference type="GO" id="GO:0034354">
    <property type="term" value="P:'de novo' NAD+ biosynthetic process from L-tryptophan"/>
    <property type="evidence" value="ECO:0007669"/>
    <property type="project" value="EnsemblFungi"/>
</dbReference>
<dbReference type="GO" id="GO:0004514">
    <property type="term" value="F:nicotinate-nucleotide diphosphorylase (carboxylating) activity"/>
    <property type="evidence" value="ECO:0007669"/>
    <property type="project" value="UniProtKB-EC"/>
</dbReference>
<dbReference type="CDD" id="cd01572">
    <property type="entry name" value="QPRTase"/>
    <property type="match status" value="1"/>
</dbReference>
<dbReference type="InterPro" id="IPR036068">
    <property type="entry name" value="Nicotinate_pribotase-like_C"/>
</dbReference>
<dbReference type="FunFam" id="3.20.20.70:FF:000090">
    <property type="entry name" value="Nicotinate-nucleotide pyrophosphorylase [carboxylating]"/>
    <property type="match status" value="1"/>
</dbReference>
<dbReference type="GO" id="GO:0005737">
    <property type="term" value="C:cytoplasm"/>
    <property type="evidence" value="ECO:0007669"/>
    <property type="project" value="TreeGrafter"/>
</dbReference>
<dbReference type="InterPro" id="IPR004393">
    <property type="entry name" value="NadC"/>
</dbReference>
<dbReference type="InterPro" id="IPR022412">
    <property type="entry name" value="Quinolinate_PRibosylTrfase_N"/>
</dbReference>
<dbReference type="Gene3D" id="3.90.1170.20">
    <property type="entry name" value="Quinolinate phosphoribosyl transferase, N-terminal domain"/>
    <property type="match status" value="1"/>
</dbReference>
<dbReference type="UniPathway" id="UPA00253">
    <property type="reaction ID" value="UER00331"/>
</dbReference>
<keyword evidence="7 12" id="KW-0662">Pyridine nucleotide biosynthesis</keyword>
<accession>A0A0L0H6W7</accession>
<dbReference type="GeneID" id="27691242"/>
<evidence type="ECO:0000256" key="1">
    <source>
        <dbReference type="ARBA" id="ARBA00003237"/>
    </source>
</evidence>
<dbReference type="Gene3D" id="3.20.20.70">
    <property type="entry name" value="Aldolase class I"/>
    <property type="match status" value="1"/>
</dbReference>
<protein>
    <recommendedName>
        <fullName evidence="6 12">Nicotinate-nucleotide pyrophosphorylase [carboxylating]</fullName>
        <ecNumber evidence="5 12">2.4.2.19</ecNumber>
    </recommendedName>
    <alternativeName>
        <fullName evidence="10 12">Quinolinate phosphoribosyltransferase [decarboxylating]</fullName>
    </alternativeName>
</protein>
<dbReference type="SUPFAM" id="SSF51690">
    <property type="entry name" value="Nicotinate/Quinolinate PRTase C-terminal domain-like"/>
    <property type="match status" value="1"/>
</dbReference>
<dbReference type="Pfam" id="PF01729">
    <property type="entry name" value="QRPTase_C"/>
    <property type="match status" value="1"/>
</dbReference>
<evidence type="ECO:0000256" key="5">
    <source>
        <dbReference type="ARBA" id="ARBA00011944"/>
    </source>
</evidence>
<evidence type="ECO:0000256" key="12">
    <source>
        <dbReference type="PIRNR" id="PIRNR006250"/>
    </source>
</evidence>
<evidence type="ECO:0000259" key="14">
    <source>
        <dbReference type="Pfam" id="PF02749"/>
    </source>
</evidence>
<evidence type="ECO:0000256" key="7">
    <source>
        <dbReference type="ARBA" id="ARBA00022642"/>
    </source>
</evidence>
<evidence type="ECO:0000256" key="9">
    <source>
        <dbReference type="ARBA" id="ARBA00022679"/>
    </source>
</evidence>
<comment type="function">
    <text evidence="1 12">Involved in the catabolism of quinolinic acid (QA).</text>
</comment>
<dbReference type="eggNOG" id="KOG3008">
    <property type="taxonomic scope" value="Eukaryota"/>
</dbReference>
<dbReference type="SUPFAM" id="SSF54675">
    <property type="entry name" value="Nicotinate/Quinolinate PRTase N-terminal domain-like"/>
    <property type="match status" value="1"/>
</dbReference>
<gene>
    <name evidence="15" type="ORF">SPPG_08064</name>
</gene>
<dbReference type="VEuPathDB" id="FungiDB:SPPG_08064"/>
<keyword evidence="9 12" id="KW-0808">Transferase</keyword>
<keyword evidence="8 12" id="KW-0328">Glycosyltransferase</keyword>
<evidence type="ECO:0000256" key="8">
    <source>
        <dbReference type="ARBA" id="ARBA00022676"/>
    </source>
</evidence>
<comment type="pathway">
    <text evidence="2 12">Cofactor biosynthesis; NAD(+) biosynthesis; nicotinate D-ribonucleotide from quinolinate: step 1/1.</text>
</comment>
<dbReference type="AlphaFoldDB" id="A0A0L0H6W7"/>
<feature type="domain" description="Quinolinate phosphoribosyl transferase C-terminal" evidence="13">
    <location>
        <begin position="121"/>
        <end position="294"/>
    </location>
</feature>
<evidence type="ECO:0000256" key="10">
    <source>
        <dbReference type="ARBA" id="ARBA00033102"/>
    </source>
</evidence>
<dbReference type="GO" id="GO:0034213">
    <property type="term" value="P:quinolinate catabolic process"/>
    <property type="evidence" value="ECO:0007669"/>
    <property type="project" value="TreeGrafter"/>
</dbReference>
<dbReference type="FunFam" id="3.90.1170.20:FF:000003">
    <property type="entry name" value="Nicotinate-nucleotide pyrophosphorylase [carboxylating]"/>
    <property type="match status" value="1"/>
</dbReference>
<dbReference type="EC" id="2.4.2.19" evidence="5 12"/>
<dbReference type="OMA" id="DIVMCDN"/>
<evidence type="ECO:0000256" key="6">
    <source>
        <dbReference type="ARBA" id="ARBA00020990"/>
    </source>
</evidence>
<evidence type="ECO:0000256" key="2">
    <source>
        <dbReference type="ARBA" id="ARBA00004893"/>
    </source>
</evidence>
<proteinExistence type="inferred from homology"/>
<evidence type="ECO:0000256" key="3">
    <source>
        <dbReference type="ARBA" id="ARBA00009400"/>
    </source>
</evidence>
<evidence type="ECO:0000313" key="16">
    <source>
        <dbReference type="Proteomes" id="UP000053201"/>
    </source>
</evidence>
<dbReference type="PIRSF" id="PIRSF006250">
    <property type="entry name" value="NadC_ModD"/>
    <property type="match status" value="1"/>
</dbReference>
<dbReference type="PANTHER" id="PTHR32179:SF3">
    <property type="entry name" value="NICOTINATE-NUCLEOTIDE PYROPHOSPHORYLASE [CARBOXYLATING]"/>
    <property type="match status" value="1"/>
</dbReference>
<dbReference type="RefSeq" id="XP_016604513.1">
    <property type="nucleotide sequence ID" value="XM_016756216.1"/>
</dbReference>